<dbReference type="InterPro" id="IPR023214">
    <property type="entry name" value="HAD_sf"/>
</dbReference>
<dbReference type="EMBL" id="AGEI01000016">
    <property type="protein sequence ID" value="EHR34839.1"/>
    <property type="molecule type" value="Genomic_DNA"/>
</dbReference>
<protein>
    <submittedName>
        <fullName evidence="1">Cof-like hydrolase</fullName>
    </submittedName>
</protein>
<accession>H3NMM0</accession>
<dbReference type="Proteomes" id="UP000004191">
    <property type="component" value="Unassembled WGS sequence"/>
</dbReference>
<dbReference type="RefSeq" id="WP_005397820.1">
    <property type="nucleotide sequence ID" value="NZ_JH601088.1"/>
</dbReference>
<evidence type="ECO:0000313" key="1">
    <source>
        <dbReference type="EMBL" id="EHR34839.1"/>
    </source>
</evidence>
<dbReference type="Gene3D" id="3.30.1240.10">
    <property type="match status" value="1"/>
</dbReference>
<dbReference type="AlphaFoldDB" id="H3NMM0"/>
<dbReference type="PANTHER" id="PTHR10000:SF8">
    <property type="entry name" value="HAD SUPERFAMILY HYDROLASE-LIKE, TYPE 3"/>
    <property type="match status" value="1"/>
</dbReference>
<comment type="caution">
    <text evidence="1">The sequence shown here is derived from an EMBL/GenBank/DDBJ whole genome shotgun (WGS) entry which is preliminary data.</text>
</comment>
<keyword evidence="1" id="KW-0378">Hydrolase</keyword>
<dbReference type="GO" id="GO:0005829">
    <property type="term" value="C:cytosol"/>
    <property type="evidence" value="ECO:0007669"/>
    <property type="project" value="TreeGrafter"/>
</dbReference>
<gene>
    <name evidence="1" type="ORF">HMPREF9709_00581</name>
</gene>
<evidence type="ECO:0000313" key="2">
    <source>
        <dbReference type="Proteomes" id="UP000004191"/>
    </source>
</evidence>
<keyword evidence="2" id="KW-1185">Reference proteome</keyword>
<dbReference type="SUPFAM" id="SSF56784">
    <property type="entry name" value="HAD-like"/>
    <property type="match status" value="1"/>
</dbReference>
<dbReference type="STRING" id="883114.HMPREF9709_00581"/>
<dbReference type="GO" id="GO:0016791">
    <property type="term" value="F:phosphatase activity"/>
    <property type="evidence" value="ECO:0007669"/>
    <property type="project" value="TreeGrafter"/>
</dbReference>
<dbReference type="Gene3D" id="3.40.50.1000">
    <property type="entry name" value="HAD superfamily/HAD-like"/>
    <property type="match status" value="1"/>
</dbReference>
<organism evidence="1 2">
    <name type="scientific">Helcococcus kunzii ATCC 51366</name>
    <dbReference type="NCBI Taxonomy" id="883114"/>
    <lineage>
        <taxon>Bacteria</taxon>
        <taxon>Bacillati</taxon>
        <taxon>Bacillota</taxon>
        <taxon>Tissierellia</taxon>
        <taxon>Tissierellales</taxon>
        <taxon>Peptoniphilaceae</taxon>
        <taxon>Helcococcus</taxon>
    </lineage>
</organism>
<dbReference type="InterPro" id="IPR006379">
    <property type="entry name" value="HAD-SF_hydro_IIB"/>
</dbReference>
<dbReference type="PANTHER" id="PTHR10000">
    <property type="entry name" value="PHOSPHOSERINE PHOSPHATASE"/>
    <property type="match status" value="1"/>
</dbReference>
<dbReference type="NCBIfam" id="TIGR01484">
    <property type="entry name" value="HAD-SF-IIB"/>
    <property type="match status" value="1"/>
</dbReference>
<sequence>MYILSSDFDGTLFVNGEISEKDRNAINKFRAQGNLFIINTGRSLPDIFHQFDLQNLEADYYIGSNGSMVADKNRKTIYKSEFSTELSKEIYGFFKNKLSEEVFFIAIDSENSTGVEFYDKDFVFFKDRYTNIEEAFTNNIITMFSQARDKENTSKIIEKLNIEFGNRAIFNNTAPYIDITESLNNKATGLNVVKQIESENLIDIYTIGDELNDISMLTEFNGFTMSHANDYMKAQINQSIESVGELINTILR</sequence>
<name>H3NMM0_9FIRM</name>
<dbReference type="InterPro" id="IPR036412">
    <property type="entry name" value="HAD-like_sf"/>
</dbReference>
<dbReference type="OrthoDB" id="306707at2"/>
<dbReference type="HOGENOM" id="CLU_044146_3_2_9"/>
<proteinExistence type="predicted"/>
<dbReference type="GeneID" id="96998588"/>
<dbReference type="eggNOG" id="COG0561">
    <property type="taxonomic scope" value="Bacteria"/>
</dbReference>
<dbReference type="GO" id="GO:0000287">
    <property type="term" value="F:magnesium ion binding"/>
    <property type="evidence" value="ECO:0007669"/>
    <property type="project" value="TreeGrafter"/>
</dbReference>
<reference evidence="1 2" key="1">
    <citation type="submission" date="2012-01" db="EMBL/GenBank/DDBJ databases">
        <title>The Genome Sequence of Helcococcus kunzii ATCC 51366.</title>
        <authorList>
            <consortium name="The Broad Institute Genome Sequencing Platform"/>
            <person name="Earl A."/>
            <person name="Ward D."/>
            <person name="Feldgarden M."/>
            <person name="Gevers D."/>
            <person name="Huys G."/>
            <person name="Young S.K."/>
            <person name="Zeng Q."/>
            <person name="Gargeya S."/>
            <person name="Fitzgerald M."/>
            <person name="Haas B."/>
            <person name="Abouelleil A."/>
            <person name="Alvarado L."/>
            <person name="Arachchi H.M."/>
            <person name="Berlin A."/>
            <person name="Chapman S.B."/>
            <person name="Gearin G."/>
            <person name="Goldberg J."/>
            <person name="Griggs A."/>
            <person name="Gujja S."/>
            <person name="Hansen M."/>
            <person name="Heiman D."/>
            <person name="Howarth C."/>
            <person name="Larimer J."/>
            <person name="Lui A."/>
            <person name="MacDonald P.J.P."/>
            <person name="McCowen C."/>
            <person name="Montmayeur A."/>
            <person name="Murphy C."/>
            <person name="Neiman D."/>
            <person name="Pearson M."/>
            <person name="Priest M."/>
            <person name="Roberts A."/>
            <person name="Saif S."/>
            <person name="Shea T."/>
            <person name="Sisk P."/>
            <person name="Stolte C."/>
            <person name="Sykes S."/>
            <person name="Wortman J."/>
            <person name="Nusbaum C."/>
            <person name="Birren B."/>
        </authorList>
    </citation>
    <scope>NUCLEOTIDE SEQUENCE [LARGE SCALE GENOMIC DNA]</scope>
    <source>
        <strain evidence="1 2">ATCC 51366</strain>
    </source>
</reference>
<dbReference type="Pfam" id="PF08282">
    <property type="entry name" value="Hydrolase_3"/>
    <property type="match status" value="1"/>
</dbReference>